<comment type="caution">
    <text evidence="2">The sequence shown here is derived from an EMBL/GenBank/DDBJ whole genome shotgun (WGS) entry which is preliminary data.</text>
</comment>
<name>A0AA40CXJ7_9PEZI</name>
<feature type="compositionally biased region" description="Low complexity" evidence="1">
    <location>
        <begin position="263"/>
        <end position="274"/>
    </location>
</feature>
<organism evidence="2 3">
    <name type="scientific">Cercophora newfieldiana</name>
    <dbReference type="NCBI Taxonomy" id="92897"/>
    <lineage>
        <taxon>Eukaryota</taxon>
        <taxon>Fungi</taxon>
        <taxon>Dikarya</taxon>
        <taxon>Ascomycota</taxon>
        <taxon>Pezizomycotina</taxon>
        <taxon>Sordariomycetes</taxon>
        <taxon>Sordariomycetidae</taxon>
        <taxon>Sordariales</taxon>
        <taxon>Lasiosphaeriaceae</taxon>
        <taxon>Cercophora</taxon>
    </lineage>
</organism>
<proteinExistence type="predicted"/>
<dbReference type="AlphaFoldDB" id="A0AA40CXJ7"/>
<accession>A0AA40CXJ7</accession>
<feature type="compositionally biased region" description="Basic and acidic residues" evidence="1">
    <location>
        <begin position="244"/>
        <end position="261"/>
    </location>
</feature>
<feature type="region of interest" description="Disordered" evidence="1">
    <location>
        <begin position="211"/>
        <end position="308"/>
    </location>
</feature>
<sequence length="318" mass="34119">MAPCAAAPSTPPSLSCRAHINLPFSQHPAMQCPLLVLFTSPPPHTRSRRPPFPFTPFSLSLSSPTPPSVLLSPSSAHAPCLPSSDERPPIILHRPSRALTGSRRHGPRLSSSPSAFRSRRPWLLRPTTCRRRDEQHNHLESSRSSMATYRTTTTFDEPPGTKLHSRPPGEPRSSPTGILGIPLARLSHHAHAKPLSGAAASPRLHCQHSPPWRGGEHAAWRPIDTPSIAPAPNGETGCKLQEPACRHESEGATTTRQREDEVSGPSTTSGPIGSSSGGRGNARTHACRESAMARRPGATHGGGGDCLRDGSSCLDRRW</sequence>
<reference evidence="2" key="1">
    <citation type="submission" date="2023-06" db="EMBL/GenBank/DDBJ databases">
        <title>Genome-scale phylogeny and comparative genomics of the fungal order Sordariales.</title>
        <authorList>
            <consortium name="Lawrence Berkeley National Laboratory"/>
            <person name="Hensen N."/>
            <person name="Bonometti L."/>
            <person name="Westerberg I."/>
            <person name="Brannstrom I.O."/>
            <person name="Guillou S."/>
            <person name="Cros-Aarteil S."/>
            <person name="Calhoun S."/>
            <person name="Haridas S."/>
            <person name="Kuo A."/>
            <person name="Mondo S."/>
            <person name="Pangilinan J."/>
            <person name="Riley R."/>
            <person name="Labutti K."/>
            <person name="Andreopoulos B."/>
            <person name="Lipzen A."/>
            <person name="Chen C."/>
            <person name="Yanf M."/>
            <person name="Daum C."/>
            <person name="Ng V."/>
            <person name="Clum A."/>
            <person name="Steindorff A."/>
            <person name="Ohm R."/>
            <person name="Martin F."/>
            <person name="Silar P."/>
            <person name="Natvig D."/>
            <person name="Lalanne C."/>
            <person name="Gautier V."/>
            <person name="Ament-Velasquez S.L."/>
            <person name="Kruys A."/>
            <person name="Hutchinson M.I."/>
            <person name="Powell A.J."/>
            <person name="Barry K."/>
            <person name="Miller A.N."/>
            <person name="Grigoriev I.V."/>
            <person name="Debuchy R."/>
            <person name="Gladieux P."/>
            <person name="Thoren M.H."/>
            <person name="Johannesson H."/>
        </authorList>
    </citation>
    <scope>NUCLEOTIDE SEQUENCE</scope>
    <source>
        <strain evidence="2">SMH2532-1</strain>
    </source>
</reference>
<dbReference type="Proteomes" id="UP001174936">
    <property type="component" value="Unassembled WGS sequence"/>
</dbReference>
<evidence type="ECO:0000256" key="1">
    <source>
        <dbReference type="SAM" id="MobiDB-lite"/>
    </source>
</evidence>
<feature type="compositionally biased region" description="Polar residues" evidence="1">
    <location>
        <begin position="142"/>
        <end position="155"/>
    </location>
</feature>
<feature type="region of interest" description="Disordered" evidence="1">
    <location>
        <begin position="130"/>
        <end position="176"/>
    </location>
</feature>
<feature type="compositionally biased region" description="Basic and acidic residues" evidence="1">
    <location>
        <begin position="130"/>
        <end position="141"/>
    </location>
</feature>
<keyword evidence="3" id="KW-1185">Reference proteome</keyword>
<evidence type="ECO:0000313" key="2">
    <source>
        <dbReference type="EMBL" id="KAK0655235.1"/>
    </source>
</evidence>
<dbReference type="EMBL" id="JAULSV010000001">
    <property type="protein sequence ID" value="KAK0655235.1"/>
    <property type="molecule type" value="Genomic_DNA"/>
</dbReference>
<gene>
    <name evidence="2" type="ORF">B0T16DRAFT_7854</name>
</gene>
<feature type="region of interest" description="Disordered" evidence="1">
    <location>
        <begin position="95"/>
        <end position="117"/>
    </location>
</feature>
<evidence type="ECO:0000313" key="3">
    <source>
        <dbReference type="Proteomes" id="UP001174936"/>
    </source>
</evidence>
<protein>
    <submittedName>
        <fullName evidence="2">Uncharacterized protein</fullName>
    </submittedName>
</protein>